<reference evidence="3 4" key="1">
    <citation type="submission" date="2017-06" db="EMBL/GenBank/DDBJ databases">
        <authorList>
            <consortium name="Pathogen Informatics"/>
        </authorList>
    </citation>
    <scope>NUCLEOTIDE SEQUENCE [LARGE SCALE GENOMIC DNA]</scope>
    <source>
        <strain evidence="3 4">NCTC12149</strain>
    </source>
</reference>
<evidence type="ECO:0000259" key="2">
    <source>
        <dbReference type="Pfam" id="PF18003"/>
    </source>
</evidence>
<protein>
    <submittedName>
        <fullName evidence="3">Protein of uncharacterized function (DUF3823)</fullName>
    </submittedName>
</protein>
<proteinExistence type="predicted"/>
<dbReference type="Proteomes" id="UP000215355">
    <property type="component" value="Chromosome 1"/>
</dbReference>
<evidence type="ECO:0000313" key="3">
    <source>
        <dbReference type="EMBL" id="SNV50066.1"/>
    </source>
</evidence>
<evidence type="ECO:0000259" key="1">
    <source>
        <dbReference type="Pfam" id="PF12866"/>
    </source>
</evidence>
<dbReference type="AlphaFoldDB" id="A0AAJ4XBC0"/>
<dbReference type="Gene3D" id="2.60.40.1120">
    <property type="entry name" value="Carboxypeptidase-like, regulatory domain"/>
    <property type="match status" value="1"/>
</dbReference>
<dbReference type="EMBL" id="LT906468">
    <property type="protein sequence ID" value="SNV50066.1"/>
    <property type="molecule type" value="Genomic_DNA"/>
</dbReference>
<dbReference type="Gene3D" id="2.60.40.2060">
    <property type="match status" value="1"/>
</dbReference>
<feature type="domain" description="DUF3823" evidence="2">
    <location>
        <begin position="123"/>
        <end position="216"/>
    </location>
</feature>
<organism evidence="3 4">
    <name type="scientific">Sphingobacterium mizutaii</name>
    <dbReference type="NCBI Taxonomy" id="1010"/>
    <lineage>
        <taxon>Bacteria</taxon>
        <taxon>Pseudomonadati</taxon>
        <taxon>Bacteroidota</taxon>
        <taxon>Sphingobacteriia</taxon>
        <taxon>Sphingobacteriales</taxon>
        <taxon>Sphingobacteriaceae</taxon>
        <taxon>Sphingobacterium</taxon>
    </lineage>
</organism>
<gene>
    <name evidence="3" type="ORF">SAMEA4412673_01944</name>
</gene>
<feature type="domain" description="DUF3823" evidence="1">
    <location>
        <begin position="32"/>
        <end position="119"/>
    </location>
</feature>
<dbReference type="InterPro" id="IPR024278">
    <property type="entry name" value="DUF3823_N"/>
</dbReference>
<sequence>MKRLNILAIGLFLSHALLFSCGKDNYDAPNANLTGKVTYKGAAVGVRGSNNSVRLQLWQDGYALKNPIDVFVTQDGSFSAALFNGTYKLVTVPGNGPWKSKSDTMTVQLNGNTNIDFPVDLYYDLKDIKYQLNGNNLTATFNVEKLDPSKTLDDVNLLVGKTKFVDLGHFLKRANKSGDSNGNVTLTLDIGPELQANPILFARVAAKINGITEAIYDANIHQVK</sequence>
<dbReference type="KEGG" id="smiz:4412673_01944"/>
<dbReference type="RefSeq" id="WP_093096143.1">
    <property type="nucleotide sequence ID" value="NZ_CP158798.1"/>
</dbReference>
<dbReference type="Pfam" id="PF12866">
    <property type="entry name" value="DUF3823"/>
    <property type="match status" value="1"/>
</dbReference>
<accession>A0AAJ4XBC0</accession>
<name>A0AAJ4XBC0_9SPHI</name>
<dbReference type="PROSITE" id="PS51257">
    <property type="entry name" value="PROKAR_LIPOPROTEIN"/>
    <property type="match status" value="1"/>
</dbReference>
<evidence type="ECO:0000313" key="4">
    <source>
        <dbReference type="Proteomes" id="UP000215355"/>
    </source>
</evidence>
<dbReference type="Pfam" id="PF18003">
    <property type="entry name" value="DUF3823_C"/>
    <property type="match status" value="1"/>
</dbReference>
<dbReference type="InterPro" id="IPR041186">
    <property type="entry name" value="DUF3823_C"/>
</dbReference>